<evidence type="ECO:0000313" key="1">
    <source>
        <dbReference type="EMBL" id="CVK15503.1"/>
    </source>
</evidence>
<name>A0A0X3AMP3_9FLAO</name>
<sequence length="219" mass="25889">MNIIKYTDRMDIYIEEDRNIICIQEKWEYNWLTKVTPWTLTEKRKFHEMADSRIWKNWGGYFKLKVKGTSSFALKHKNTIFTVNFDIKWVLLNSHWKVNITKIAPGGFERSNVKWNERIINLDTEDTKLIGKGVYAGTSYYQYPISHEFGHTIGNSYHALKGRKSVHGDEYSADNRVNGGFRLDYFSIMNIGNELRNRHLDYILVQLNTMIPNTTFYIV</sequence>
<dbReference type="STRING" id="1586267.GCA_001418685_00327"/>
<gene>
    <name evidence="1" type="ORF">Ga0061079_10249</name>
</gene>
<protein>
    <submittedName>
        <fullName evidence="1">Uncharacterized protein</fullName>
    </submittedName>
</protein>
<keyword evidence="2" id="KW-1185">Reference proteome</keyword>
<dbReference type="AlphaFoldDB" id="A0A0X3AMP3"/>
<dbReference type="OrthoDB" id="1441010at2"/>
<organism evidence="1 2">
    <name type="scientific">Apibacter mensalis</name>
    <dbReference type="NCBI Taxonomy" id="1586267"/>
    <lineage>
        <taxon>Bacteria</taxon>
        <taxon>Pseudomonadati</taxon>
        <taxon>Bacteroidota</taxon>
        <taxon>Flavobacteriia</taxon>
        <taxon>Flavobacteriales</taxon>
        <taxon>Weeksellaceae</taxon>
        <taxon>Apibacter</taxon>
    </lineage>
</organism>
<dbReference type="EMBL" id="FCOR01000002">
    <property type="protein sequence ID" value="CVK15503.1"/>
    <property type="molecule type" value="Genomic_DNA"/>
</dbReference>
<evidence type="ECO:0000313" key="2">
    <source>
        <dbReference type="Proteomes" id="UP000182761"/>
    </source>
</evidence>
<reference evidence="1 2" key="1">
    <citation type="submission" date="2016-01" db="EMBL/GenBank/DDBJ databases">
        <authorList>
            <person name="McClelland M."/>
            <person name="Jain A."/>
            <person name="Saraogi P."/>
            <person name="Mendelson R."/>
            <person name="Westerman R."/>
            <person name="SanMiguel P."/>
            <person name="Csonka L."/>
        </authorList>
    </citation>
    <scope>NUCLEOTIDE SEQUENCE [LARGE SCALE GENOMIC DNA]</scope>
    <source>
        <strain evidence="1 2">R-53146</strain>
    </source>
</reference>
<accession>A0A0X3AMP3</accession>
<dbReference type="Proteomes" id="UP000182761">
    <property type="component" value="Unassembled WGS sequence"/>
</dbReference>
<proteinExistence type="predicted"/>
<dbReference type="RefSeq" id="WP_055424737.1">
    <property type="nucleotide sequence ID" value="NZ_FCOR01000002.1"/>
</dbReference>